<gene>
    <name evidence="1" type="ORF">ACFOMD_16765</name>
</gene>
<dbReference type="Gene3D" id="3.40.1260.10">
    <property type="entry name" value="DsrEFH-like"/>
    <property type="match status" value="1"/>
</dbReference>
<protein>
    <submittedName>
        <fullName evidence="1">DsrE/DsrF/DrsH-like family protein</fullName>
    </submittedName>
</protein>
<keyword evidence="2" id="KW-1185">Reference proteome</keyword>
<dbReference type="Proteomes" id="UP001595615">
    <property type="component" value="Unassembled WGS sequence"/>
</dbReference>
<dbReference type="Pfam" id="PF02635">
    <property type="entry name" value="DsrE"/>
    <property type="match status" value="1"/>
</dbReference>
<evidence type="ECO:0000313" key="1">
    <source>
        <dbReference type="EMBL" id="MFC3714223.1"/>
    </source>
</evidence>
<dbReference type="PANTHER" id="PTHR34655">
    <property type="entry name" value="CONSERVED WITHIN P. AEROPHILUM"/>
    <property type="match status" value="1"/>
</dbReference>
<dbReference type="PANTHER" id="PTHR34655:SF3">
    <property type="match status" value="1"/>
</dbReference>
<evidence type="ECO:0000313" key="2">
    <source>
        <dbReference type="Proteomes" id="UP001595615"/>
    </source>
</evidence>
<dbReference type="SUPFAM" id="SSF75169">
    <property type="entry name" value="DsrEFH-like"/>
    <property type="match status" value="1"/>
</dbReference>
<dbReference type="InterPro" id="IPR027396">
    <property type="entry name" value="DsrEFH-like"/>
</dbReference>
<dbReference type="EMBL" id="JBHRXV010000012">
    <property type="protein sequence ID" value="MFC3714223.1"/>
    <property type="molecule type" value="Genomic_DNA"/>
</dbReference>
<sequence length="122" mass="12550">MAKRGLAVLLSEANHARLHAALTLACAAAALGRPVRLFFHGESVAALTPERHWQGDIAYRAAGLPSVGELVDNALGLGVVAMACQTGMQMIGINAASLPEGVEAGGMVAFLADARDDELLMG</sequence>
<name>A0ABV7XG33_9SPHN</name>
<organism evidence="1 2">
    <name type="scientific">Sphingoaurantiacus capsulatus</name>
    <dbReference type="NCBI Taxonomy" id="1771310"/>
    <lineage>
        <taxon>Bacteria</taxon>
        <taxon>Pseudomonadati</taxon>
        <taxon>Pseudomonadota</taxon>
        <taxon>Alphaproteobacteria</taxon>
        <taxon>Sphingomonadales</taxon>
        <taxon>Sphingosinicellaceae</taxon>
        <taxon>Sphingoaurantiacus</taxon>
    </lineage>
</organism>
<comment type="caution">
    <text evidence="1">The sequence shown here is derived from an EMBL/GenBank/DDBJ whole genome shotgun (WGS) entry which is preliminary data.</text>
</comment>
<reference evidence="2" key="1">
    <citation type="journal article" date="2019" name="Int. J. Syst. Evol. Microbiol.">
        <title>The Global Catalogue of Microorganisms (GCM) 10K type strain sequencing project: providing services to taxonomists for standard genome sequencing and annotation.</title>
        <authorList>
            <consortium name="The Broad Institute Genomics Platform"/>
            <consortium name="The Broad Institute Genome Sequencing Center for Infectious Disease"/>
            <person name="Wu L."/>
            <person name="Ma J."/>
        </authorList>
    </citation>
    <scope>NUCLEOTIDE SEQUENCE [LARGE SCALE GENOMIC DNA]</scope>
    <source>
        <strain evidence="2">KCTC 42644</strain>
    </source>
</reference>
<dbReference type="InterPro" id="IPR003787">
    <property type="entry name" value="Sulphur_relay_DsrE/F-like"/>
</dbReference>
<proteinExistence type="predicted"/>
<accession>A0ABV7XG33</accession>
<dbReference type="RefSeq" id="WP_380863507.1">
    <property type="nucleotide sequence ID" value="NZ_JBHRXV010000012.1"/>
</dbReference>